<keyword evidence="2" id="KW-0560">Oxidoreductase</keyword>
<dbReference type="InterPro" id="IPR008274">
    <property type="entry name" value="AldOxase/xan_DH_MoCoBD1"/>
</dbReference>
<dbReference type="InterPro" id="IPR036856">
    <property type="entry name" value="Ald_Oxase/Xan_DH_a/b_sf"/>
</dbReference>
<name>A0ABP3RL44_9HYPH</name>
<gene>
    <name evidence="4" type="ORF">GCM10008943_30050</name>
</gene>
<dbReference type="SMART" id="SM01008">
    <property type="entry name" value="Ald_Xan_dh_C"/>
    <property type="match status" value="1"/>
</dbReference>
<evidence type="ECO:0000256" key="2">
    <source>
        <dbReference type="ARBA" id="ARBA00023002"/>
    </source>
</evidence>
<dbReference type="InterPro" id="IPR037165">
    <property type="entry name" value="AldOxase/xan_DH_Mopterin-bd_sf"/>
</dbReference>
<keyword evidence="5" id="KW-1185">Reference proteome</keyword>
<sequence>MTLTGSSVKRYDAVEKVTGRAQYAADHQPDNCLVAMALRADQAPARIVKIESVSARALPGVVDVFCHENAHKLDWFSRPEVDALSAESLGRTVLADAASKLPAYRPFITDEIQFAGQWIAIVVADTIETAREALLRIKVELEDLPNITEQPILPGPFFGGEMQHSFETTHPAGNTVAIVDQVYQTPIQLHQPMEPSATVAHWDEDNVTLWDSTQGAYATRDYIAASLELPQDKVRVISAYVGGGFGSKNQIWPHQALAAHLARYLKHPVRVQLTRQDMTLVSGHRSETRQHIRLEADADGRLSLLHHNTEVPTSLRGGFFEPCGLSSLMLYAAKKITVSHHVQRSPIPTPTPFRAPGETPGSFALETALDELAHIQKIDPLELRLRNFADHDYSHQRPWSSNYLRDCYNQGSDAFGWSSRNAVPGQTFRNGRKIGMGMATTAYPAPLLPATVRLRLRRDKPLRIETSATDIGTGMRTILAQKVASELGLTLNDVEVCLGDTQFPYAPTAGRSKSTSSVMPAAADACRNLLEKLGREGKNTSLQDRLKELGTLEIEVEGSSGPRKEDGHLSFYSFGAHFVEVELDEQIGRLRVTRVVSALDCGRVLNPLLAASQIRGGIIFGIGMALMEEGIRHPTTHKLLTDNLADYAVPVHADVPEIDVRFINKPDFAMGDDGARGLGEIGLPGLSAAIGNAFFNATGRRARSVPIPFSLMTKD</sequence>
<reference evidence="5" key="1">
    <citation type="journal article" date="2019" name="Int. J. Syst. Evol. Microbiol.">
        <title>The Global Catalogue of Microorganisms (GCM) 10K type strain sequencing project: providing services to taxonomists for standard genome sequencing and annotation.</title>
        <authorList>
            <consortium name="The Broad Institute Genomics Platform"/>
            <consortium name="The Broad Institute Genome Sequencing Center for Infectious Disease"/>
            <person name="Wu L."/>
            <person name="Ma J."/>
        </authorList>
    </citation>
    <scope>NUCLEOTIDE SEQUENCE [LARGE SCALE GENOMIC DNA]</scope>
    <source>
        <strain evidence="5">JCM 15115</strain>
    </source>
</reference>
<dbReference type="Proteomes" id="UP001424441">
    <property type="component" value="Unassembled WGS sequence"/>
</dbReference>
<dbReference type="InterPro" id="IPR046867">
    <property type="entry name" value="AldOxase/xan_DH_MoCoBD2"/>
</dbReference>
<dbReference type="Pfam" id="PF02738">
    <property type="entry name" value="MoCoBD_1"/>
    <property type="match status" value="1"/>
</dbReference>
<accession>A0ABP3RL44</accession>
<dbReference type="InterPro" id="IPR000674">
    <property type="entry name" value="Ald_Oxase/Xan_DH_a/b"/>
</dbReference>
<proteinExistence type="predicted"/>
<protein>
    <submittedName>
        <fullName evidence="4">Xanthine dehydrogenase family protein molybdopterin-binding subunit</fullName>
    </submittedName>
</protein>
<feature type="domain" description="Aldehyde oxidase/xanthine dehydrogenase a/b hammerhead" evidence="3">
    <location>
        <begin position="18"/>
        <end position="145"/>
    </location>
</feature>
<dbReference type="SUPFAM" id="SSF56003">
    <property type="entry name" value="Molybdenum cofactor-binding domain"/>
    <property type="match status" value="1"/>
</dbReference>
<dbReference type="Pfam" id="PF20256">
    <property type="entry name" value="MoCoBD_2"/>
    <property type="match status" value="1"/>
</dbReference>
<dbReference type="Gene3D" id="3.30.365.10">
    <property type="entry name" value="Aldehyde oxidase/xanthine dehydrogenase, molybdopterin binding domain"/>
    <property type="match status" value="4"/>
</dbReference>
<dbReference type="Gene3D" id="3.90.1170.50">
    <property type="entry name" value="Aldehyde oxidase/xanthine dehydrogenase, a/b hammerhead"/>
    <property type="match status" value="1"/>
</dbReference>
<evidence type="ECO:0000259" key="3">
    <source>
        <dbReference type="SMART" id="SM01008"/>
    </source>
</evidence>
<organism evidence="4 5">
    <name type="scientific">Paenochrobactrum glaciei</name>
    <dbReference type="NCBI Taxonomy" id="486407"/>
    <lineage>
        <taxon>Bacteria</taxon>
        <taxon>Pseudomonadati</taxon>
        <taxon>Pseudomonadota</taxon>
        <taxon>Alphaproteobacteria</taxon>
        <taxon>Hyphomicrobiales</taxon>
        <taxon>Brucellaceae</taxon>
        <taxon>Paenochrobactrum</taxon>
    </lineage>
</organism>
<dbReference type="PANTHER" id="PTHR11908:SF132">
    <property type="entry name" value="ALDEHYDE OXIDASE 1-RELATED"/>
    <property type="match status" value="1"/>
</dbReference>
<dbReference type="InterPro" id="IPR016208">
    <property type="entry name" value="Ald_Oxase/xanthine_DH-like"/>
</dbReference>
<evidence type="ECO:0000313" key="5">
    <source>
        <dbReference type="Proteomes" id="UP001424441"/>
    </source>
</evidence>
<dbReference type="PANTHER" id="PTHR11908">
    <property type="entry name" value="XANTHINE DEHYDROGENASE"/>
    <property type="match status" value="1"/>
</dbReference>
<dbReference type="EMBL" id="BAAADE010000009">
    <property type="protein sequence ID" value="GAA0612599.1"/>
    <property type="molecule type" value="Genomic_DNA"/>
</dbReference>
<evidence type="ECO:0000256" key="1">
    <source>
        <dbReference type="ARBA" id="ARBA00022505"/>
    </source>
</evidence>
<keyword evidence="1" id="KW-0500">Molybdenum</keyword>
<dbReference type="Pfam" id="PF01315">
    <property type="entry name" value="Ald_Xan_dh_C"/>
    <property type="match status" value="1"/>
</dbReference>
<dbReference type="SUPFAM" id="SSF54665">
    <property type="entry name" value="CO dehydrogenase molybdoprotein N-domain-like"/>
    <property type="match status" value="1"/>
</dbReference>
<evidence type="ECO:0000313" key="4">
    <source>
        <dbReference type="EMBL" id="GAA0612599.1"/>
    </source>
</evidence>
<comment type="caution">
    <text evidence="4">The sequence shown here is derived from an EMBL/GenBank/DDBJ whole genome shotgun (WGS) entry which is preliminary data.</text>
</comment>